<dbReference type="Proteomes" id="UP001164250">
    <property type="component" value="Chromosome 6"/>
</dbReference>
<reference evidence="2" key="1">
    <citation type="journal article" date="2023" name="G3 (Bethesda)">
        <title>Genome assembly and association tests identify interacting loci associated with vigor, precocity, and sex in interspecific pistachio rootstocks.</title>
        <authorList>
            <person name="Palmer W."/>
            <person name="Jacygrad E."/>
            <person name="Sagayaradj S."/>
            <person name="Cavanaugh K."/>
            <person name="Han R."/>
            <person name="Bertier L."/>
            <person name="Beede B."/>
            <person name="Kafkas S."/>
            <person name="Golino D."/>
            <person name="Preece J."/>
            <person name="Michelmore R."/>
        </authorList>
    </citation>
    <scope>NUCLEOTIDE SEQUENCE [LARGE SCALE GENOMIC DNA]</scope>
</reference>
<sequence length="489" mass="54509">MKEESLLLISGSIDDLLGTMQVADQFYNILHKHCTRVQKRKIQKFWPSKIRKEIFETTGCTASTGIAGNMLMARLATRTAKPNGQCYIPPQRVDEYLHHLPIKALPGIGHVLEEKLRKQNIRMCGQLRMISKDSLQKDFGVKTGEMLWNYSRGIDNRQVGVIQESKSIGAEVNWGVRFRDLKDSHHFLLNLCKEVSLRLQGCGVQGRNFTLKIKKRKKDANEPVKYMGCGDCDNFSHSMTVAIYQTWFQLLPDDVEVLQRITKQLFGSFHFDVKDIRGIGLQVSKLENADTNKQGIERNTLKSWLTSTSASTEEKSNISRMSEGGTDVIQHSVQMDLNLSTGQDSLNQVSAVPPLCDLDVGVIENLPPELFSELNGIYGGKLFDLITKNRDKSENISSSSSNPPHELEGALNEGKGSLFSELVNLNEELVAMKAQQCAVEEVPAVPVLGAGLFNEAIPNLVHDKIDLMPSSLSQVDTSVLQQLPEPTES</sequence>
<accession>A0ACC1B9M1</accession>
<proteinExistence type="predicted"/>
<dbReference type="EMBL" id="CM047902">
    <property type="protein sequence ID" value="KAJ0095620.1"/>
    <property type="molecule type" value="Genomic_DNA"/>
</dbReference>
<evidence type="ECO:0000313" key="1">
    <source>
        <dbReference type="EMBL" id="KAJ0095620.1"/>
    </source>
</evidence>
<protein>
    <submittedName>
        <fullName evidence="1">Uncharacterized protein</fullName>
    </submittedName>
</protein>
<evidence type="ECO:0000313" key="2">
    <source>
        <dbReference type="Proteomes" id="UP001164250"/>
    </source>
</evidence>
<comment type="caution">
    <text evidence="1">The sequence shown here is derived from an EMBL/GenBank/DDBJ whole genome shotgun (WGS) entry which is preliminary data.</text>
</comment>
<keyword evidence="2" id="KW-1185">Reference proteome</keyword>
<organism evidence="1 2">
    <name type="scientific">Pistacia atlantica</name>
    <dbReference type="NCBI Taxonomy" id="434234"/>
    <lineage>
        <taxon>Eukaryota</taxon>
        <taxon>Viridiplantae</taxon>
        <taxon>Streptophyta</taxon>
        <taxon>Embryophyta</taxon>
        <taxon>Tracheophyta</taxon>
        <taxon>Spermatophyta</taxon>
        <taxon>Magnoliopsida</taxon>
        <taxon>eudicotyledons</taxon>
        <taxon>Gunneridae</taxon>
        <taxon>Pentapetalae</taxon>
        <taxon>rosids</taxon>
        <taxon>malvids</taxon>
        <taxon>Sapindales</taxon>
        <taxon>Anacardiaceae</taxon>
        <taxon>Pistacia</taxon>
    </lineage>
</organism>
<name>A0ACC1B9M1_9ROSI</name>
<gene>
    <name evidence="1" type="ORF">Patl1_16951</name>
</gene>